<dbReference type="InterPro" id="IPR012668">
    <property type="entry name" value="CHP02466"/>
</dbReference>
<dbReference type="Pfam" id="PF13759">
    <property type="entry name" value="2OG-FeII_Oxy_5"/>
    <property type="match status" value="1"/>
</dbReference>
<sequence length="210" mass="24117">MSQVKGASSLQIVPNYLFPTAVWNTLFDDWESFNATLLEQIYRLRDQDPAGVENTNVRGWQSPNNVQNLPEFEPLNLRILQVCQRIAESQHFHPDLVLQHEAWININPPGASNKIHFHANCHFSGIYYISLKPPECGSIFFRDPRVASRMLTYPTTQPTEFTSDEVRMDPEAGRMYVFPGWLEHGVEENRSDQDRVSIAFNVVAGKRQVD</sequence>
<dbReference type="AlphaFoldDB" id="A0A520RYR5"/>
<dbReference type="EMBL" id="SHAH01000058">
    <property type="protein sequence ID" value="RZO75383.1"/>
    <property type="molecule type" value="Genomic_DNA"/>
</dbReference>
<accession>A0A520RYR5</accession>
<protein>
    <recommendedName>
        <fullName evidence="3">2OG-Fe(II) oxygenase</fullName>
    </recommendedName>
</protein>
<evidence type="ECO:0000313" key="1">
    <source>
        <dbReference type="EMBL" id="RZO75383.1"/>
    </source>
</evidence>
<dbReference type="Proteomes" id="UP000320404">
    <property type="component" value="Unassembled WGS sequence"/>
</dbReference>
<dbReference type="Gene3D" id="2.60.120.620">
    <property type="entry name" value="q2cbj1_9rhob like domain"/>
    <property type="match status" value="1"/>
</dbReference>
<dbReference type="NCBIfam" id="TIGR02466">
    <property type="entry name" value="TIGR02466 family protein"/>
    <property type="match status" value="1"/>
</dbReference>
<organism evidence="1 2">
    <name type="scientific">OM182 bacterium</name>
    <dbReference type="NCBI Taxonomy" id="2510334"/>
    <lineage>
        <taxon>Bacteria</taxon>
        <taxon>Pseudomonadati</taxon>
        <taxon>Pseudomonadota</taxon>
        <taxon>Gammaproteobacteria</taxon>
        <taxon>OMG group</taxon>
        <taxon>OM182 clade</taxon>
    </lineage>
</organism>
<reference evidence="1 2" key="1">
    <citation type="submission" date="2019-02" db="EMBL/GenBank/DDBJ databases">
        <title>Prokaryotic population dynamics and viral predation in marine succession experiment using metagenomics: the confinement effect.</title>
        <authorList>
            <person name="Haro-Moreno J.M."/>
            <person name="Rodriguez-Valera F."/>
            <person name="Lopez-Perez M."/>
        </authorList>
    </citation>
    <scope>NUCLEOTIDE SEQUENCE [LARGE SCALE GENOMIC DNA]</scope>
    <source>
        <strain evidence="1">MED-G158</strain>
    </source>
</reference>
<name>A0A520RYR5_9GAMM</name>
<comment type="caution">
    <text evidence="1">The sequence shown here is derived from an EMBL/GenBank/DDBJ whole genome shotgun (WGS) entry which is preliminary data.</text>
</comment>
<dbReference type="SUPFAM" id="SSF51197">
    <property type="entry name" value="Clavaminate synthase-like"/>
    <property type="match status" value="1"/>
</dbReference>
<evidence type="ECO:0000313" key="2">
    <source>
        <dbReference type="Proteomes" id="UP000320404"/>
    </source>
</evidence>
<evidence type="ECO:0008006" key="3">
    <source>
        <dbReference type="Google" id="ProtNLM"/>
    </source>
</evidence>
<gene>
    <name evidence="1" type="ORF">EVA69_04345</name>
</gene>
<proteinExistence type="predicted"/>